<evidence type="ECO:0000313" key="6">
    <source>
        <dbReference type="Proteomes" id="UP001153076"/>
    </source>
</evidence>
<keyword evidence="2" id="KW-0677">Repeat</keyword>
<organism evidence="5 6">
    <name type="scientific">Carnegiea gigantea</name>
    <dbReference type="NCBI Taxonomy" id="171969"/>
    <lineage>
        <taxon>Eukaryota</taxon>
        <taxon>Viridiplantae</taxon>
        <taxon>Streptophyta</taxon>
        <taxon>Embryophyta</taxon>
        <taxon>Tracheophyta</taxon>
        <taxon>Spermatophyta</taxon>
        <taxon>Magnoliopsida</taxon>
        <taxon>eudicotyledons</taxon>
        <taxon>Gunneridae</taxon>
        <taxon>Pentapetalae</taxon>
        <taxon>Caryophyllales</taxon>
        <taxon>Cactineae</taxon>
        <taxon>Cactaceae</taxon>
        <taxon>Cactoideae</taxon>
        <taxon>Echinocereeae</taxon>
        <taxon>Carnegiea</taxon>
    </lineage>
</organism>
<keyword evidence="3" id="KW-0732">Signal</keyword>
<evidence type="ECO:0000256" key="1">
    <source>
        <dbReference type="ARBA" id="ARBA00022614"/>
    </source>
</evidence>
<reference evidence="5" key="1">
    <citation type="submission" date="2022-04" db="EMBL/GenBank/DDBJ databases">
        <title>Carnegiea gigantea Genome sequencing and assembly v2.</title>
        <authorList>
            <person name="Copetti D."/>
            <person name="Sanderson M.J."/>
            <person name="Burquez A."/>
            <person name="Wojciechowski M.F."/>
        </authorList>
    </citation>
    <scope>NUCLEOTIDE SEQUENCE</scope>
    <source>
        <strain evidence="5">SGP5-SGP5p</strain>
        <tissue evidence="5">Aerial part</tissue>
    </source>
</reference>
<keyword evidence="6" id="KW-1185">Reference proteome</keyword>
<name>A0A9Q1QNA1_9CARY</name>
<dbReference type="PROSITE" id="PS51450">
    <property type="entry name" value="LRR"/>
    <property type="match status" value="1"/>
</dbReference>
<dbReference type="InterPro" id="IPR001611">
    <property type="entry name" value="Leu-rich_rpt"/>
</dbReference>
<evidence type="ECO:0000313" key="5">
    <source>
        <dbReference type="EMBL" id="KAJ8446340.1"/>
    </source>
</evidence>
<proteinExistence type="predicted"/>
<dbReference type="Proteomes" id="UP001153076">
    <property type="component" value="Unassembled WGS sequence"/>
</dbReference>
<dbReference type="EMBL" id="JAKOGI010000057">
    <property type="protein sequence ID" value="KAJ8446340.1"/>
    <property type="molecule type" value="Genomic_DNA"/>
</dbReference>
<dbReference type="Pfam" id="PF13855">
    <property type="entry name" value="LRR_8"/>
    <property type="match status" value="1"/>
</dbReference>
<dbReference type="InterPro" id="IPR032675">
    <property type="entry name" value="LRR_dom_sf"/>
</dbReference>
<comment type="caution">
    <text evidence="5">The sequence shown here is derived from an EMBL/GenBank/DDBJ whole genome shotgun (WGS) entry which is preliminary data.</text>
</comment>
<dbReference type="InterPro" id="IPR013210">
    <property type="entry name" value="LRR_N_plant-typ"/>
</dbReference>
<dbReference type="PANTHER" id="PTHR48009:SF12">
    <property type="entry name" value="LEUCINE-RICH REPEAT RECEPTOR-LIKE PROTEIN KINASE PEPR2"/>
    <property type="match status" value="1"/>
</dbReference>
<dbReference type="AlphaFoldDB" id="A0A9Q1QNA1"/>
<feature type="chain" id="PRO_5040173913" description="Leucine-rich repeat-containing N-terminal plant-type domain-containing protein" evidence="3">
    <location>
        <begin position="21"/>
        <end position="245"/>
    </location>
</feature>
<dbReference type="Pfam" id="PF08263">
    <property type="entry name" value="LRRNT_2"/>
    <property type="match status" value="1"/>
</dbReference>
<dbReference type="PANTHER" id="PTHR48009">
    <property type="entry name" value="LEUCINE-RICH REPEAT (LRR) FAMILY PROTEIN"/>
    <property type="match status" value="1"/>
</dbReference>
<dbReference type="OrthoDB" id="676979at2759"/>
<dbReference type="Gene3D" id="3.80.10.10">
    <property type="entry name" value="Ribonuclease Inhibitor"/>
    <property type="match status" value="1"/>
</dbReference>
<dbReference type="InterPro" id="IPR053213">
    <property type="entry name" value="RLP29"/>
</dbReference>
<sequence length="245" mass="26968">MNLLLHYFLTLFISYPGFLSLRVDSVTHPDDIEALKDLKARLNPESIGSGSCLSSWDFSVDPCDSLFSAHFTCGLRCDFEQSGLSRVTEVALDSAGEIFQHPSLQQLSLSHNRLSSLESPRGSSDRASKMVAIDLSYNEINGLLPKFLANLAKLSALSLEHNMFTGMIPPGYVRKVATASFQRLLLGGNYLVGPIPCPLRWVRPGSVNVNLVDNCLYTCPDTLFFCQGAVQKSLLQCKALRPRVP</sequence>
<accession>A0A9Q1QNA1</accession>
<gene>
    <name evidence="5" type="ORF">Cgig2_005871</name>
</gene>
<keyword evidence="1" id="KW-0433">Leucine-rich repeat</keyword>
<feature type="domain" description="Leucine-rich repeat-containing N-terminal plant-type" evidence="4">
    <location>
        <begin position="28"/>
        <end position="63"/>
    </location>
</feature>
<evidence type="ECO:0000256" key="3">
    <source>
        <dbReference type="SAM" id="SignalP"/>
    </source>
</evidence>
<feature type="signal peptide" evidence="3">
    <location>
        <begin position="1"/>
        <end position="20"/>
    </location>
</feature>
<evidence type="ECO:0000259" key="4">
    <source>
        <dbReference type="Pfam" id="PF08263"/>
    </source>
</evidence>
<protein>
    <recommendedName>
        <fullName evidence="4">Leucine-rich repeat-containing N-terminal plant-type domain-containing protein</fullName>
    </recommendedName>
</protein>
<dbReference type="SUPFAM" id="SSF52058">
    <property type="entry name" value="L domain-like"/>
    <property type="match status" value="1"/>
</dbReference>
<evidence type="ECO:0000256" key="2">
    <source>
        <dbReference type="ARBA" id="ARBA00022737"/>
    </source>
</evidence>